<evidence type="ECO:0000256" key="4">
    <source>
        <dbReference type="ARBA" id="ARBA00022679"/>
    </source>
</evidence>
<evidence type="ECO:0000313" key="9">
    <source>
        <dbReference type="EMBL" id="PKA61587.1"/>
    </source>
</evidence>
<name>A0A2I0B1B0_9ASPA</name>
<comment type="function">
    <text evidence="5">Involved in the detoxification of the Fusarium mycotoxin deoxynivalenol by the transfer of glucose from UDP-D-glucose to the hydroxyl group at C-3, forming deoxynivalenol-3-O-beta-D-glucoside.</text>
</comment>
<evidence type="ECO:0000259" key="8">
    <source>
        <dbReference type="Pfam" id="PF26168"/>
    </source>
</evidence>
<keyword evidence="3 6" id="KW-0328">Glycosyltransferase</keyword>
<dbReference type="GO" id="GO:0080043">
    <property type="term" value="F:quercetin 3-O-glucosyltransferase activity"/>
    <property type="evidence" value="ECO:0007669"/>
    <property type="project" value="TreeGrafter"/>
</dbReference>
<keyword evidence="2" id="KW-0216">Detoxification</keyword>
<evidence type="ECO:0000256" key="5">
    <source>
        <dbReference type="ARBA" id="ARBA00058521"/>
    </source>
</evidence>
<organism evidence="9 10">
    <name type="scientific">Apostasia shenzhenica</name>
    <dbReference type="NCBI Taxonomy" id="1088818"/>
    <lineage>
        <taxon>Eukaryota</taxon>
        <taxon>Viridiplantae</taxon>
        <taxon>Streptophyta</taxon>
        <taxon>Embryophyta</taxon>
        <taxon>Tracheophyta</taxon>
        <taxon>Spermatophyta</taxon>
        <taxon>Magnoliopsida</taxon>
        <taxon>Liliopsida</taxon>
        <taxon>Asparagales</taxon>
        <taxon>Orchidaceae</taxon>
        <taxon>Apostasioideae</taxon>
        <taxon>Apostasia</taxon>
    </lineage>
</organism>
<dbReference type="EC" id="2.4.1.-" evidence="7"/>
<dbReference type="CDD" id="cd03784">
    <property type="entry name" value="GT1_Gtf-like"/>
    <property type="match status" value="1"/>
</dbReference>
<dbReference type="FunFam" id="3.40.50.2000:FF:000019">
    <property type="entry name" value="Glycosyltransferase"/>
    <property type="match status" value="1"/>
</dbReference>
<dbReference type="GO" id="GO:0080044">
    <property type="term" value="F:quercetin 7-O-glucosyltransferase activity"/>
    <property type="evidence" value="ECO:0007669"/>
    <property type="project" value="TreeGrafter"/>
</dbReference>
<evidence type="ECO:0000313" key="10">
    <source>
        <dbReference type="Proteomes" id="UP000236161"/>
    </source>
</evidence>
<dbReference type="Proteomes" id="UP000236161">
    <property type="component" value="Unassembled WGS sequence"/>
</dbReference>
<protein>
    <recommendedName>
        <fullName evidence="7">Glycosyltransferase</fullName>
        <ecNumber evidence="7">2.4.1.-</ecNumber>
    </recommendedName>
</protein>
<comment type="similarity">
    <text evidence="1 6">Belongs to the UDP-glycosyltransferase family.</text>
</comment>
<dbReference type="FunFam" id="3.40.50.2000:FF:000057">
    <property type="entry name" value="Glycosyltransferase"/>
    <property type="match status" value="1"/>
</dbReference>
<accession>A0A2I0B1B0</accession>
<dbReference type="InterPro" id="IPR002213">
    <property type="entry name" value="UDP_glucos_trans"/>
</dbReference>
<dbReference type="PANTHER" id="PTHR11926">
    <property type="entry name" value="GLUCOSYL/GLUCURONOSYL TRANSFERASES"/>
    <property type="match status" value="1"/>
</dbReference>
<feature type="domain" description="Glycosyltransferase N-terminal" evidence="8">
    <location>
        <begin position="13"/>
        <end position="205"/>
    </location>
</feature>
<dbReference type="SUPFAM" id="SSF53756">
    <property type="entry name" value="UDP-Glycosyltransferase/glycogen phosphorylase"/>
    <property type="match status" value="1"/>
</dbReference>
<reference evidence="9 10" key="1">
    <citation type="journal article" date="2017" name="Nature">
        <title>The Apostasia genome and the evolution of orchids.</title>
        <authorList>
            <person name="Zhang G.Q."/>
            <person name="Liu K.W."/>
            <person name="Li Z."/>
            <person name="Lohaus R."/>
            <person name="Hsiao Y.Y."/>
            <person name="Niu S.C."/>
            <person name="Wang J.Y."/>
            <person name="Lin Y.C."/>
            <person name="Xu Q."/>
            <person name="Chen L.J."/>
            <person name="Yoshida K."/>
            <person name="Fujiwara S."/>
            <person name="Wang Z.W."/>
            <person name="Zhang Y.Q."/>
            <person name="Mitsuda N."/>
            <person name="Wang M."/>
            <person name="Liu G.H."/>
            <person name="Pecoraro L."/>
            <person name="Huang H.X."/>
            <person name="Xiao X.J."/>
            <person name="Lin M."/>
            <person name="Wu X.Y."/>
            <person name="Wu W.L."/>
            <person name="Chen Y.Y."/>
            <person name="Chang S.B."/>
            <person name="Sakamoto S."/>
            <person name="Ohme-Takagi M."/>
            <person name="Yagi M."/>
            <person name="Zeng S.J."/>
            <person name="Shen C.Y."/>
            <person name="Yeh C.M."/>
            <person name="Luo Y.B."/>
            <person name="Tsai W.C."/>
            <person name="Van de Peer Y."/>
            <person name="Liu Z.J."/>
        </authorList>
    </citation>
    <scope>NUCLEOTIDE SEQUENCE [LARGE SCALE GENOMIC DNA]</scope>
    <source>
        <strain evidence="10">cv. Shenzhen</strain>
        <tissue evidence="9">Stem</tissue>
    </source>
</reference>
<dbReference type="InterPro" id="IPR035595">
    <property type="entry name" value="UDP_glycos_trans_CS"/>
</dbReference>
<dbReference type="AlphaFoldDB" id="A0A2I0B1B0"/>
<dbReference type="InterPro" id="IPR058980">
    <property type="entry name" value="Glyco_transf_N"/>
</dbReference>
<evidence type="ECO:0000256" key="7">
    <source>
        <dbReference type="RuleBase" id="RU362057"/>
    </source>
</evidence>
<dbReference type="Pfam" id="PF00201">
    <property type="entry name" value="UDPGT"/>
    <property type="match status" value="1"/>
</dbReference>
<gene>
    <name evidence="9" type="primary">UGT74F1</name>
    <name evidence="9" type="ORF">AXF42_Ash018200</name>
</gene>
<dbReference type="Gene3D" id="3.40.50.2000">
    <property type="entry name" value="Glycogen Phosphorylase B"/>
    <property type="match status" value="2"/>
</dbReference>
<keyword evidence="10" id="KW-1185">Reference proteome</keyword>
<dbReference type="PANTHER" id="PTHR11926:SF1500">
    <property type="entry name" value="INDOLE-3-ACETATE BETA-GLUCOSYLTRANSFERASE"/>
    <property type="match status" value="1"/>
</dbReference>
<evidence type="ECO:0000256" key="6">
    <source>
        <dbReference type="RuleBase" id="RU003718"/>
    </source>
</evidence>
<dbReference type="GO" id="GO:0009636">
    <property type="term" value="P:response to toxic substance"/>
    <property type="evidence" value="ECO:0007669"/>
    <property type="project" value="UniProtKB-KW"/>
</dbReference>
<dbReference type="EMBL" id="KZ451928">
    <property type="protein sequence ID" value="PKA61587.1"/>
    <property type="molecule type" value="Genomic_DNA"/>
</dbReference>
<evidence type="ECO:0000256" key="3">
    <source>
        <dbReference type="ARBA" id="ARBA00022676"/>
    </source>
</evidence>
<sequence length="460" mass="48642">MTMEERESSGHALIVPYPTQGHINPMLQFAKRIAAHGLRVTAALTRFIANTTSPPPAAAASGIAFATISDGFDSGGFSEASGIPTYLAGLESAGARTLGELLGSLAAGGQPVTVVVYDSFLPWAAGVAQRHGAAAASFFTQSVAVNAAYCHLWEGRLRLPVTAAVEGLPGLLRMEPEELPSFFTESAAPYAVYLELVLNQFKDLEKADFMLINSFYELEPMATDWLKTTRPARTIGPTVPSAYLDGRIPGDSTYGVQLLPPETSACTAWLAARPPLSAVYVSFGSIAEISAAQTAELAHGLAAAGRPFLWVVRPSEASKLPPGFATGAAAAGGLVVGWAPQLEVLASGAVGCFVTHCGWNSTAEALVAGVPMVTVAQWTDQPTDAKYVEEEWGVGVRARKGEGGLVGRAEVERCVREVMEGERSEGMRRRAAEWKEAARRAVAAGGSSDRNVVEFVERYR</sequence>
<dbReference type="OrthoDB" id="5835829at2759"/>
<keyword evidence="4 6" id="KW-0808">Transferase</keyword>
<evidence type="ECO:0000256" key="2">
    <source>
        <dbReference type="ARBA" id="ARBA00022575"/>
    </source>
</evidence>
<dbReference type="PROSITE" id="PS00375">
    <property type="entry name" value="UDPGT"/>
    <property type="match status" value="1"/>
</dbReference>
<evidence type="ECO:0000256" key="1">
    <source>
        <dbReference type="ARBA" id="ARBA00009995"/>
    </source>
</evidence>
<dbReference type="Pfam" id="PF26168">
    <property type="entry name" value="Glyco_transf_N"/>
    <property type="match status" value="1"/>
</dbReference>
<proteinExistence type="inferred from homology"/>